<dbReference type="CDD" id="cd22911">
    <property type="entry name" value="HFD_H3"/>
    <property type="match status" value="1"/>
</dbReference>
<dbReference type="eggNOG" id="KOG1745">
    <property type="taxonomic scope" value="Eukaryota"/>
</dbReference>
<dbReference type="KEGG" id="tpv:TP02_0044"/>
<feature type="compositionally biased region" description="Polar residues" evidence="5">
    <location>
        <begin position="158"/>
        <end position="171"/>
    </location>
</feature>
<dbReference type="GO" id="GO:0005634">
    <property type="term" value="C:nucleus"/>
    <property type="evidence" value="ECO:0007669"/>
    <property type="project" value="UniProtKB-SubCell"/>
</dbReference>
<gene>
    <name evidence="7" type="ordered locus">TP02_0044</name>
</gene>
<dbReference type="Gene3D" id="1.10.20.10">
    <property type="entry name" value="Histone, subunit A"/>
    <property type="match status" value="1"/>
</dbReference>
<evidence type="ECO:0000256" key="3">
    <source>
        <dbReference type="ARBA" id="ARBA00023125"/>
    </source>
</evidence>
<comment type="similarity">
    <text evidence="2">Belongs to the histone H3 family.</text>
</comment>
<dbReference type="GO" id="GO:0046982">
    <property type="term" value="F:protein heterodimerization activity"/>
    <property type="evidence" value="ECO:0007669"/>
    <property type="project" value="InterPro"/>
</dbReference>
<evidence type="ECO:0000256" key="4">
    <source>
        <dbReference type="ARBA" id="ARBA00023242"/>
    </source>
</evidence>
<dbReference type="GO" id="GO:0000786">
    <property type="term" value="C:nucleosome"/>
    <property type="evidence" value="ECO:0007669"/>
    <property type="project" value="InterPro"/>
</dbReference>
<dbReference type="Pfam" id="PF00125">
    <property type="entry name" value="Histone"/>
    <property type="match status" value="1"/>
</dbReference>
<proteinExistence type="inferred from homology"/>
<name>Q4N693_THEPA</name>
<dbReference type="Proteomes" id="UP000001949">
    <property type="component" value="Unassembled WGS sequence"/>
</dbReference>
<dbReference type="OMA" id="RINSMLP"/>
<evidence type="ECO:0000256" key="2">
    <source>
        <dbReference type="ARBA" id="ARBA00010343"/>
    </source>
</evidence>
<dbReference type="EMBL" id="AAGK01000002">
    <property type="protein sequence ID" value="EAN32330.1"/>
    <property type="molecule type" value="Genomic_DNA"/>
</dbReference>
<dbReference type="SMART" id="SM00428">
    <property type="entry name" value="H3"/>
    <property type="match status" value="1"/>
</dbReference>
<dbReference type="GO" id="GO:0030527">
    <property type="term" value="F:structural constituent of chromatin"/>
    <property type="evidence" value="ECO:0007669"/>
    <property type="project" value="InterPro"/>
</dbReference>
<dbReference type="InterPro" id="IPR009072">
    <property type="entry name" value="Histone-fold"/>
</dbReference>
<evidence type="ECO:0000313" key="8">
    <source>
        <dbReference type="Proteomes" id="UP000001949"/>
    </source>
</evidence>
<keyword evidence="3" id="KW-0238">DNA-binding</keyword>
<evidence type="ECO:0000313" key="7">
    <source>
        <dbReference type="EMBL" id="EAN32330.1"/>
    </source>
</evidence>
<feature type="compositionally biased region" description="Basic and acidic residues" evidence="5">
    <location>
        <begin position="17"/>
        <end position="29"/>
    </location>
</feature>
<dbReference type="SUPFAM" id="SSF47113">
    <property type="entry name" value="Histone-fold"/>
    <property type="match status" value="1"/>
</dbReference>
<comment type="subcellular location">
    <subcellularLocation>
        <location evidence="1">Nucleus</location>
    </subcellularLocation>
</comment>
<dbReference type="VEuPathDB" id="PiroplasmaDB:TpMuguga_02g00044"/>
<comment type="caution">
    <text evidence="7">The sequence shown here is derived from an EMBL/GenBank/DDBJ whole genome shotgun (WGS) entry which is preliminary data.</text>
</comment>
<keyword evidence="8" id="KW-1185">Reference proteome</keyword>
<reference evidence="7 8" key="1">
    <citation type="journal article" date="2005" name="Science">
        <title>Genome sequence of Theileria parva, a bovine pathogen that transforms lymphocytes.</title>
        <authorList>
            <person name="Gardner M.J."/>
            <person name="Bishop R."/>
            <person name="Shah T."/>
            <person name="de Villiers E.P."/>
            <person name="Carlton J.M."/>
            <person name="Hall N."/>
            <person name="Ren Q."/>
            <person name="Paulsen I.T."/>
            <person name="Pain A."/>
            <person name="Berriman M."/>
            <person name="Wilson R.J.M."/>
            <person name="Sato S."/>
            <person name="Ralph S.A."/>
            <person name="Mann D.J."/>
            <person name="Xiong Z."/>
            <person name="Shallom S.J."/>
            <person name="Weidman J."/>
            <person name="Jiang L."/>
            <person name="Lynn J."/>
            <person name="Weaver B."/>
            <person name="Shoaibi A."/>
            <person name="Domingo A.R."/>
            <person name="Wasawo D."/>
            <person name="Crabtree J."/>
            <person name="Wortman J.R."/>
            <person name="Haas B."/>
            <person name="Angiuoli S.V."/>
            <person name="Creasy T.H."/>
            <person name="Lu C."/>
            <person name="Suh B."/>
            <person name="Silva J.C."/>
            <person name="Utterback T.R."/>
            <person name="Feldblyum T.V."/>
            <person name="Pertea M."/>
            <person name="Allen J."/>
            <person name="Nierman W.C."/>
            <person name="Taracha E.L.N."/>
            <person name="Salzberg S.L."/>
            <person name="White O.R."/>
            <person name="Fitzhugh H.A."/>
            <person name="Morzaria S."/>
            <person name="Venter J.C."/>
            <person name="Fraser C.M."/>
            <person name="Nene V."/>
        </authorList>
    </citation>
    <scope>NUCLEOTIDE SEQUENCE [LARGE SCALE GENOMIC DNA]</scope>
    <source>
        <strain evidence="7 8">Muguga</strain>
    </source>
</reference>
<dbReference type="GO" id="GO:0003677">
    <property type="term" value="F:DNA binding"/>
    <property type="evidence" value="ECO:0007669"/>
    <property type="project" value="UniProtKB-KW"/>
</dbReference>
<accession>Q4N693</accession>
<dbReference type="InterPro" id="IPR007125">
    <property type="entry name" value="H2A/H2B/H3"/>
</dbReference>
<feature type="region of interest" description="Disordered" evidence="5">
    <location>
        <begin position="1"/>
        <end position="92"/>
    </location>
</feature>
<feature type="compositionally biased region" description="Low complexity" evidence="5">
    <location>
        <begin position="66"/>
        <end position="91"/>
    </location>
</feature>
<dbReference type="AlphaFoldDB" id="Q4N693"/>
<dbReference type="PANTHER" id="PTHR45810">
    <property type="entry name" value="HISTONE H3.2"/>
    <property type="match status" value="1"/>
</dbReference>
<feature type="compositionally biased region" description="Polar residues" evidence="5">
    <location>
        <begin position="35"/>
        <end position="60"/>
    </location>
</feature>
<organism evidence="7 8">
    <name type="scientific">Theileria parva</name>
    <name type="common">East coast fever infection agent</name>
    <dbReference type="NCBI Taxonomy" id="5875"/>
    <lineage>
        <taxon>Eukaryota</taxon>
        <taxon>Sar</taxon>
        <taxon>Alveolata</taxon>
        <taxon>Apicomplexa</taxon>
        <taxon>Aconoidasida</taxon>
        <taxon>Piroplasmida</taxon>
        <taxon>Theileriidae</taxon>
        <taxon>Theileria</taxon>
    </lineage>
</organism>
<dbReference type="InterPro" id="IPR000164">
    <property type="entry name" value="Histone_H3/CENP-A"/>
</dbReference>
<protein>
    <recommendedName>
        <fullName evidence="6">Core Histone H2A/H2B/H3 domain-containing protein</fullName>
    </recommendedName>
</protein>
<evidence type="ECO:0000256" key="1">
    <source>
        <dbReference type="ARBA" id="ARBA00004123"/>
    </source>
</evidence>
<dbReference type="STRING" id="5875.Q4N693"/>
<feature type="compositionally biased region" description="Acidic residues" evidence="5">
    <location>
        <begin position="1"/>
        <end position="16"/>
    </location>
</feature>
<sequence>MDEEDEEVVEDVDDDFENFHVEFGNKSEQRLNLFAESSQPSHVSSLSRQSPRTETSQPSPHRTEASQFSQRSTLSRSSPQTQSSQPISQSQPELFDDLAKVTTDTNTGNNIDTVDTNTVAPLDKDVVIDKPGVSETSVRPELRVRKRGRPKLNRDISSRPSMVSKTTSRSPVASKRATVQKEPTKPPVMNPAHIISEYKKQKLTNDEAFDALIRYRINSMLPRPSEKMHYNKDGEITIPKGYKFGRSRDSTGKTLKRQGLTRIEREIMAYQKSTHMLIPRAIFARIVREIAQNWWAGSGQIRFTVEALAALQVATEDEITKLLEISTACSHHAKRITLRVDDMRLARFCRGRQEYEFSNILP</sequence>
<keyword evidence="4" id="KW-0539">Nucleus</keyword>
<evidence type="ECO:0000256" key="5">
    <source>
        <dbReference type="SAM" id="MobiDB-lite"/>
    </source>
</evidence>
<feature type="region of interest" description="Disordered" evidence="5">
    <location>
        <begin position="145"/>
        <end position="190"/>
    </location>
</feature>
<dbReference type="GeneID" id="3502084"/>
<dbReference type="InParanoid" id="Q4N693"/>
<feature type="domain" description="Core Histone H2A/H2B/H3" evidence="6">
    <location>
        <begin position="262"/>
        <end position="347"/>
    </location>
</feature>
<evidence type="ECO:0000259" key="6">
    <source>
        <dbReference type="Pfam" id="PF00125"/>
    </source>
</evidence>
<dbReference type="PANTHER" id="PTHR45810:SF1">
    <property type="entry name" value="HISTONE H3-LIKE CENTROMERIC PROTEIN A"/>
    <property type="match status" value="1"/>
</dbReference>